<feature type="domain" description="Ig-like" evidence="7">
    <location>
        <begin position="247"/>
        <end position="338"/>
    </location>
</feature>
<dbReference type="InterPro" id="IPR003597">
    <property type="entry name" value="Ig_C1-set"/>
</dbReference>
<dbReference type="InterPro" id="IPR051755">
    <property type="entry name" value="Ig-like_CS_Receptor"/>
</dbReference>
<reference evidence="8" key="2">
    <citation type="submission" date="2025-08" db="UniProtKB">
        <authorList>
            <consortium name="Ensembl"/>
        </authorList>
    </citation>
    <scope>IDENTIFICATION</scope>
    <source>
        <strain evidence="8">broiler</strain>
    </source>
</reference>
<evidence type="ECO:0000256" key="6">
    <source>
        <dbReference type="SAM" id="SignalP"/>
    </source>
</evidence>
<evidence type="ECO:0000313" key="8">
    <source>
        <dbReference type="Ensembl" id="ENSGALP00010019279.1"/>
    </source>
</evidence>
<feature type="domain" description="Ig-like" evidence="7">
    <location>
        <begin position="142"/>
        <end position="238"/>
    </location>
</feature>
<evidence type="ECO:0000256" key="1">
    <source>
        <dbReference type="ARBA" id="ARBA00022729"/>
    </source>
</evidence>
<dbReference type="Proteomes" id="UP000000539">
    <property type="component" value="Chromosome 20"/>
</dbReference>
<dbReference type="InterPro" id="IPR013783">
    <property type="entry name" value="Ig-like_fold"/>
</dbReference>
<feature type="transmembrane region" description="Helical" evidence="5">
    <location>
        <begin position="371"/>
        <end position="390"/>
    </location>
</feature>
<reference evidence="8" key="3">
    <citation type="submission" date="2025-09" db="UniProtKB">
        <authorList>
            <consortium name="Ensembl"/>
        </authorList>
    </citation>
    <scope>IDENTIFICATION</scope>
    <source>
        <strain evidence="8">broiler</strain>
    </source>
</reference>
<dbReference type="PROSITE" id="PS50835">
    <property type="entry name" value="IG_LIKE"/>
    <property type="match status" value="3"/>
</dbReference>
<reference evidence="8" key="1">
    <citation type="submission" date="2020-11" db="EMBL/GenBank/DDBJ databases">
        <title>Gallus gallus (Chicken) genome, bGalGal1, GRCg7b, maternal haplotype autosomes + Z &amp; W.</title>
        <authorList>
            <person name="Warren W."/>
            <person name="Formenti G."/>
            <person name="Fedrigo O."/>
            <person name="Haase B."/>
            <person name="Mountcastle J."/>
            <person name="Balacco J."/>
            <person name="Tracey A."/>
            <person name="Schneider V."/>
            <person name="Okimoto R."/>
            <person name="Cheng H."/>
            <person name="Hawken R."/>
            <person name="Howe K."/>
            <person name="Jarvis E.D."/>
        </authorList>
    </citation>
    <scope>NUCLEOTIDE SEQUENCE [LARGE SCALE GENOMIC DNA]</scope>
    <source>
        <strain evidence="8">Broiler</strain>
    </source>
</reference>
<dbReference type="GeneID" id="419267"/>
<dbReference type="InterPro" id="IPR007110">
    <property type="entry name" value="Ig-like_dom"/>
</dbReference>
<dbReference type="InterPro" id="IPR003599">
    <property type="entry name" value="Ig_sub"/>
</dbReference>
<protein>
    <submittedName>
        <fullName evidence="8">Signal-regulatory protein alpha</fullName>
    </submittedName>
</protein>
<dbReference type="Pfam" id="PF07654">
    <property type="entry name" value="C1-set"/>
    <property type="match status" value="2"/>
</dbReference>
<dbReference type="OrthoDB" id="6370831at2759"/>
<dbReference type="PANTHER" id="PTHR19971">
    <property type="entry name" value="SIGNAL-REGULATORY PROTEIN BETA"/>
    <property type="match status" value="1"/>
</dbReference>
<feature type="chain" id="PRO_5036461064" evidence="6">
    <location>
        <begin position="27"/>
        <end position="395"/>
    </location>
</feature>
<feature type="domain" description="Ig-like" evidence="7">
    <location>
        <begin position="30"/>
        <end position="115"/>
    </location>
</feature>
<dbReference type="FunFam" id="2.60.40.10:FF:000295">
    <property type="entry name" value="Tyrosine-protein phosphatase non-receptor type substrate 1"/>
    <property type="match status" value="1"/>
</dbReference>
<dbReference type="GO" id="GO:0005886">
    <property type="term" value="C:plasma membrane"/>
    <property type="evidence" value="ECO:0000318"/>
    <property type="project" value="GO_Central"/>
</dbReference>
<keyword evidence="2" id="KW-1015">Disulfide bond</keyword>
<dbReference type="Gene3D" id="2.60.40.10">
    <property type="entry name" value="Immunoglobulins"/>
    <property type="match status" value="3"/>
</dbReference>
<dbReference type="Pfam" id="PF07686">
    <property type="entry name" value="V-set"/>
    <property type="match status" value="1"/>
</dbReference>
<evidence type="ECO:0000313" key="9">
    <source>
        <dbReference type="Proteomes" id="UP000000539"/>
    </source>
</evidence>
<keyword evidence="3" id="KW-0325">Glycoprotein</keyword>
<dbReference type="AlphaFoldDB" id="A0A8V0YSW1"/>
<dbReference type="SMART" id="SM00407">
    <property type="entry name" value="IGc1"/>
    <property type="match status" value="2"/>
</dbReference>
<dbReference type="RefSeq" id="NP_001032920.4">
    <property type="nucleotide sequence ID" value="NM_001037831.4"/>
</dbReference>
<evidence type="ECO:0000256" key="5">
    <source>
        <dbReference type="SAM" id="Phobius"/>
    </source>
</evidence>
<organism evidence="8 9">
    <name type="scientific">Gallus gallus</name>
    <name type="common">Chicken</name>
    <dbReference type="NCBI Taxonomy" id="9031"/>
    <lineage>
        <taxon>Eukaryota</taxon>
        <taxon>Metazoa</taxon>
        <taxon>Chordata</taxon>
        <taxon>Craniata</taxon>
        <taxon>Vertebrata</taxon>
        <taxon>Euteleostomi</taxon>
        <taxon>Archelosauria</taxon>
        <taxon>Archosauria</taxon>
        <taxon>Dinosauria</taxon>
        <taxon>Saurischia</taxon>
        <taxon>Theropoda</taxon>
        <taxon>Coelurosauria</taxon>
        <taxon>Aves</taxon>
        <taxon>Neognathae</taxon>
        <taxon>Galloanserae</taxon>
        <taxon>Galliformes</taxon>
        <taxon>Phasianidae</taxon>
        <taxon>Phasianinae</taxon>
        <taxon>Gallus</taxon>
    </lineage>
</organism>
<evidence type="ECO:0000256" key="3">
    <source>
        <dbReference type="ARBA" id="ARBA00023180"/>
    </source>
</evidence>
<dbReference type="CDD" id="cd05772">
    <property type="entry name" value="IgC1_SIRP_domain_2"/>
    <property type="match status" value="1"/>
</dbReference>
<name>A0A8V0YSW1_CHICK</name>
<dbReference type="SMR" id="A0A8V0YSW1"/>
<accession>A0A8V0YSW1</accession>
<dbReference type="FunCoup" id="A0A8V0YSW1">
    <property type="interactions" value="8"/>
</dbReference>
<keyword evidence="4" id="KW-0393">Immunoglobulin domain</keyword>
<dbReference type="Ensembl" id="ENSGALT00010032547.1">
    <property type="protein sequence ID" value="ENSGALP00010019279.1"/>
    <property type="gene ID" value="ENSGALG00010013526.1"/>
</dbReference>
<dbReference type="InterPro" id="IPR013106">
    <property type="entry name" value="Ig_V-set"/>
</dbReference>
<proteinExistence type="predicted"/>
<dbReference type="SMART" id="SM00406">
    <property type="entry name" value="IGv"/>
    <property type="match status" value="1"/>
</dbReference>
<dbReference type="SUPFAM" id="SSF48726">
    <property type="entry name" value="Immunoglobulin"/>
    <property type="match status" value="3"/>
</dbReference>
<dbReference type="GeneTree" id="ENSGT00960000186656"/>
<dbReference type="RefSeq" id="XP_040506629.1">
    <property type="nucleotide sequence ID" value="XM_040650695.2"/>
</dbReference>
<keyword evidence="1 6" id="KW-0732">Signal</keyword>
<keyword evidence="9" id="KW-1185">Reference proteome</keyword>
<feature type="signal peptide" evidence="6">
    <location>
        <begin position="1"/>
        <end position="26"/>
    </location>
</feature>
<keyword evidence="5" id="KW-0472">Membrane</keyword>
<dbReference type="InterPro" id="IPR036179">
    <property type="entry name" value="Ig-like_dom_sf"/>
</dbReference>
<evidence type="ECO:0000256" key="2">
    <source>
        <dbReference type="ARBA" id="ARBA00023157"/>
    </source>
</evidence>
<evidence type="ECO:0000259" key="7">
    <source>
        <dbReference type="PROSITE" id="PS50835"/>
    </source>
</evidence>
<gene>
    <name evidence="8" type="primary">SIRPA</name>
</gene>
<dbReference type="OMA" id="CQLQHNS"/>
<dbReference type="KEGG" id="gga:419267"/>
<evidence type="ECO:0000256" key="4">
    <source>
        <dbReference type="ARBA" id="ARBA00023319"/>
    </source>
</evidence>
<keyword evidence="5" id="KW-1133">Transmembrane helix</keyword>
<keyword evidence="5" id="KW-0812">Transmembrane</keyword>
<dbReference type="SMART" id="SM00409">
    <property type="entry name" value="IG"/>
    <property type="match status" value="3"/>
</dbReference>
<dbReference type="CTD" id="140885"/>
<sequence length="395" mass="42414">MTLVLKAMALTCLVLLLLQNAPGVGAQMYPDFKLQQPQSSVVVIKGDTLTLNCTLSGSGPVGAVKWVKGSGSDNQTVYEQKGSFPRVMRAVSAPSNDFTIRISNVSLEDAGTYYCVKFRKGIVDDVVFRKGGGTEVSVHARPSVPVVSGPSHRAVPGQSVPFTCSAKEFSPRDIKVKWLKNSTLVRAEPPHITPELSNSSYRMSSTVQVKLSEDDVRSELTCKVQHRTLAAPLRKTYALHQALRVPPSVSVVAAPSGAVEVNKTVNFTCRVQGFYPGAVTVSWLENGTVMNAGSSTQPTETSRGLFELNDTVTVQAGEEKSGSRFTCLVVHEDQEPISGTGILRVTAPALGENNEGLIGDSSDILLSSPGLWLGLLLDKALLAVILFFLFKRILP</sequence>